<evidence type="ECO:0000313" key="1">
    <source>
        <dbReference type="EnsemblPlants" id="OB02G27710.1"/>
    </source>
</evidence>
<dbReference type="Gramene" id="OB02G27710.1">
    <property type="protein sequence ID" value="OB02G27710.1"/>
    <property type="gene ID" value="OB02G27710"/>
</dbReference>
<protein>
    <submittedName>
        <fullName evidence="1">Uncharacterized protein</fullName>
    </submittedName>
</protein>
<organism evidence="1">
    <name type="scientific">Oryza brachyantha</name>
    <name type="common">malo sina</name>
    <dbReference type="NCBI Taxonomy" id="4533"/>
    <lineage>
        <taxon>Eukaryota</taxon>
        <taxon>Viridiplantae</taxon>
        <taxon>Streptophyta</taxon>
        <taxon>Embryophyta</taxon>
        <taxon>Tracheophyta</taxon>
        <taxon>Spermatophyta</taxon>
        <taxon>Magnoliopsida</taxon>
        <taxon>Liliopsida</taxon>
        <taxon>Poales</taxon>
        <taxon>Poaceae</taxon>
        <taxon>BOP clade</taxon>
        <taxon>Oryzoideae</taxon>
        <taxon>Oryzeae</taxon>
        <taxon>Oryzinae</taxon>
        <taxon>Oryza</taxon>
    </lineage>
</organism>
<reference evidence="1" key="1">
    <citation type="submission" date="2013-04" db="UniProtKB">
        <authorList>
            <consortium name="EnsemblPlants"/>
        </authorList>
    </citation>
    <scope>IDENTIFICATION</scope>
</reference>
<sequence length="54" mass="6572">RVSRQLTLWSLVSCQVARFDPYLPLAVDQTRWLFEADLELLLEIYFEKYYFVIL</sequence>
<dbReference type="AlphaFoldDB" id="J3LDQ4"/>
<dbReference type="Proteomes" id="UP000006038">
    <property type="component" value="Unassembled WGS sequence"/>
</dbReference>
<keyword evidence="2" id="KW-1185">Reference proteome</keyword>
<accession>J3LDQ4</accession>
<dbReference type="EnsemblPlants" id="OB02G27710.1">
    <property type="protein sequence ID" value="OB02G27710.1"/>
    <property type="gene ID" value="OB02G27710"/>
</dbReference>
<dbReference type="HOGENOM" id="CLU_3056637_0_0_1"/>
<name>J3LDQ4_ORYBR</name>
<proteinExistence type="predicted"/>
<evidence type="ECO:0000313" key="2">
    <source>
        <dbReference type="Proteomes" id="UP000006038"/>
    </source>
</evidence>